<accession>A0A4Z0A8A1</accession>
<dbReference type="Gene3D" id="3.80.10.10">
    <property type="entry name" value="Ribonuclease Inhibitor"/>
    <property type="match status" value="1"/>
</dbReference>
<dbReference type="InterPro" id="IPR032675">
    <property type="entry name" value="LRR_dom_sf"/>
</dbReference>
<dbReference type="AlphaFoldDB" id="A0A4Z0A8A1"/>
<proteinExistence type="predicted"/>
<dbReference type="OrthoDB" id="3178870at2759"/>
<dbReference type="Proteomes" id="UP000298061">
    <property type="component" value="Unassembled WGS sequence"/>
</dbReference>
<gene>
    <name evidence="1" type="ORF">EWM64_g1507</name>
</gene>
<evidence type="ECO:0000313" key="1">
    <source>
        <dbReference type="EMBL" id="TFY82504.1"/>
    </source>
</evidence>
<comment type="caution">
    <text evidence="1">The sequence shown here is derived from an EMBL/GenBank/DDBJ whole genome shotgun (WGS) entry which is preliminary data.</text>
</comment>
<keyword evidence="2" id="KW-1185">Reference proteome</keyword>
<sequence>MCSSPTHGSRQIIRGRPVQAVSLSLYPGDEYQSLAALTSSSTPIKRLTILILDNTTPSDLLPRIATHLPSLEALHIVALVAQYDPDTLRGSSTLLSAFPALRYLTFMASNATGSLEEEASIAACWARSCPTLRTIIMPQGKVWFPMNGRWICDTSDIGCTHGKNGKDGGSDGGAAETN</sequence>
<reference evidence="1 2" key="1">
    <citation type="submission" date="2019-02" db="EMBL/GenBank/DDBJ databases">
        <title>Genome sequencing of the rare red list fungi Hericium alpestre (H. flagellum).</title>
        <authorList>
            <person name="Buettner E."/>
            <person name="Kellner H."/>
        </authorList>
    </citation>
    <scope>NUCLEOTIDE SEQUENCE [LARGE SCALE GENOMIC DNA]</scope>
    <source>
        <strain evidence="1 2">DSM 108284</strain>
    </source>
</reference>
<evidence type="ECO:0000313" key="2">
    <source>
        <dbReference type="Proteomes" id="UP000298061"/>
    </source>
</evidence>
<dbReference type="EMBL" id="SFCI01000103">
    <property type="protein sequence ID" value="TFY82504.1"/>
    <property type="molecule type" value="Genomic_DNA"/>
</dbReference>
<protein>
    <submittedName>
        <fullName evidence="1">Uncharacterized protein</fullName>
    </submittedName>
</protein>
<organism evidence="1 2">
    <name type="scientific">Hericium alpestre</name>
    <dbReference type="NCBI Taxonomy" id="135208"/>
    <lineage>
        <taxon>Eukaryota</taxon>
        <taxon>Fungi</taxon>
        <taxon>Dikarya</taxon>
        <taxon>Basidiomycota</taxon>
        <taxon>Agaricomycotina</taxon>
        <taxon>Agaricomycetes</taxon>
        <taxon>Russulales</taxon>
        <taxon>Hericiaceae</taxon>
        <taxon>Hericium</taxon>
    </lineage>
</organism>
<name>A0A4Z0A8A1_9AGAM</name>